<feature type="domain" description="Nitrogenase/oxidoreductase component 1" evidence="7">
    <location>
        <begin position="20"/>
        <end position="420"/>
    </location>
</feature>
<evidence type="ECO:0000256" key="3">
    <source>
        <dbReference type="ARBA" id="ARBA00011002"/>
    </source>
</evidence>
<evidence type="ECO:0000256" key="6">
    <source>
        <dbReference type="RuleBase" id="RU004021"/>
    </source>
</evidence>
<dbReference type="OrthoDB" id="9800746at2"/>
<dbReference type="InterPro" id="IPR050152">
    <property type="entry name" value="ChlB/BchB/BchZ"/>
</dbReference>
<evidence type="ECO:0000256" key="4">
    <source>
        <dbReference type="ARBA" id="ARBA00013282"/>
    </source>
</evidence>
<accession>Q3A7S0</accession>
<dbReference type="Pfam" id="PF00148">
    <property type="entry name" value="Oxidored_nitro"/>
    <property type="match status" value="1"/>
</dbReference>
<dbReference type="GO" id="GO:0065003">
    <property type="term" value="P:protein-containing complex assembly"/>
    <property type="evidence" value="ECO:0007669"/>
    <property type="project" value="InterPro"/>
</dbReference>
<evidence type="ECO:0000256" key="5">
    <source>
        <dbReference type="ARBA" id="ARBA00023231"/>
    </source>
</evidence>
<reference evidence="8 9" key="2">
    <citation type="journal article" date="2012" name="BMC Genomics">
        <title>The genome of Pelobacter carbinolicus reveals surprising metabolic capabilities and physiological features.</title>
        <authorList>
            <person name="Aklujkar M."/>
            <person name="Haveman S.A."/>
            <person name="Didonato R.Jr."/>
            <person name="Chertkov O."/>
            <person name="Han C.S."/>
            <person name="Land M.L."/>
            <person name="Brown P."/>
            <person name="Lovley D.R."/>
        </authorList>
    </citation>
    <scope>NUCLEOTIDE SEQUENCE [LARGE SCALE GENOMIC DNA]</scope>
    <source>
        <strain evidence="9">DSM 2380 / NBRC 103641 / GraBd1</strain>
    </source>
</reference>
<dbReference type="RefSeq" id="WP_011339987.1">
    <property type="nucleotide sequence ID" value="NC_007498.2"/>
</dbReference>
<dbReference type="GO" id="GO:0016163">
    <property type="term" value="F:nitrogenase activity"/>
    <property type="evidence" value="ECO:0007669"/>
    <property type="project" value="InterPro"/>
</dbReference>
<dbReference type="UniPathway" id="UPA00782"/>
<dbReference type="CDD" id="cd01966">
    <property type="entry name" value="Nitrogenase_NifN_1"/>
    <property type="match status" value="1"/>
</dbReference>
<sequence>MGEISHKIEKPLQINPIRLSQPMGAALAFLGIDGCMPLMHGGMGCTSFTKVFLTRHFCEPIAIQTTAVTDVTAILDGGDSSIVEAVHNITKKVTPSLVGLHTTGLTETKGDDIRGAAKQVDFPMVYVHTADYEGGLESGWGKTVKAIIEQLVEERSQVQSDKVVLLPHVSMQPIEVEKLKDFIALFGLEVVALPDLSTSLDGHLGEKQSALSSGGVKVEAIVSMADAATVISVGASMQLSAEALLKKNAAMRHIHMDHVQGLVATDALVEQLLALTGMEQPPASVVRWRKRLQDVMLDSHFSLGQTRVMVTGEPDFVAGACELLSEAGARISVALSTVDSPQLEAINAAKVMVGDLEDAEKLQAEYDLIVGSMHAEALAHRFGKALVLRGFPCWEIVGNQLKNDLLYEGGAYFLCETANAAEAMRMGSHD</sequence>
<gene>
    <name evidence="8" type="primary">nifN</name>
    <name evidence="8" type="ordered locus">Pcar_0314</name>
</gene>
<evidence type="ECO:0000313" key="8">
    <source>
        <dbReference type="EMBL" id="ABA87574.1"/>
    </source>
</evidence>
<organism evidence="8 9">
    <name type="scientific">Syntrophotalea carbinolica (strain DSM 2380 / NBRC 103641 / GraBd1)</name>
    <name type="common">Pelobacter carbinolicus</name>
    <dbReference type="NCBI Taxonomy" id="338963"/>
    <lineage>
        <taxon>Bacteria</taxon>
        <taxon>Pseudomonadati</taxon>
        <taxon>Thermodesulfobacteriota</taxon>
        <taxon>Desulfuromonadia</taxon>
        <taxon>Desulfuromonadales</taxon>
        <taxon>Syntrophotaleaceae</taxon>
        <taxon>Syntrophotalea</taxon>
    </lineage>
</organism>
<protein>
    <recommendedName>
        <fullName evidence="4">Nitrogenase iron-molybdenum cofactor biosynthesis protein NifN</fullName>
    </recommendedName>
</protein>
<dbReference type="NCBIfam" id="TIGR01285">
    <property type="entry name" value="nifN"/>
    <property type="match status" value="1"/>
</dbReference>
<dbReference type="STRING" id="338963.Pcar_0314"/>
<dbReference type="eggNOG" id="COG2710">
    <property type="taxonomic scope" value="Bacteria"/>
</dbReference>
<dbReference type="EMBL" id="CP000142">
    <property type="protein sequence ID" value="ABA87574.1"/>
    <property type="molecule type" value="Genomic_DNA"/>
</dbReference>
<comment type="pathway">
    <text evidence="2">Cofactor biosynthesis; Fe-Mo cofactor biosynthesis.</text>
</comment>
<evidence type="ECO:0000313" key="9">
    <source>
        <dbReference type="Proteomes" id="UP000002534"/>
    </source>
</evidence>
<dbReference type="SUPFAM" id="SSF53807">
    <property type="entry name" value="Helical backbone' metal receptor"/>
    <property type="match status" value="1"/>
</dbReference>
<name>Q3A7S0_SYNC1</name>
<dbReference type="InterPro" id="IPR000318">
    <property type="entry name" value="Nase_comp1_CS"/>
</dbReference>
<dbReference type="PANTHER" id="PTHR33712">
    <property type="entry name" value="LIGHT-INDEPENDENT PROTOCHLOROPHYLLIDE REDUCTASE SUBUNIT B"/>
    <property type="match status" value="1"/>
</dbReference>
<comment type="function">
    <text evidence="1">This protein may play a role in the biosynthesis of the prosthetic group of nitrogenase (FeMo cofactor).</text>
</comment>
<dbReference type="Gene3D" id="3.40.50.1980">
    <property type="entry name" value="Nitrogenase molybdenum iron protein domain"/>
    <property type="match status" value="3"/>
</dbReference>
<comment type="similarity">
    <text evidence="3 6">Belongs to the NifD/NifK/NifE/NifN family.</text>
</comment>
<dbReference type="PANTHER" id="PTHR33712:SF7">
    <property type="entry name" value="LIGHT-INDEPENDENT PROTOCHLOROPHYLLIDE REDUCTASE SUBUNIT B"/>
    <property type="match status" value="1"/>
</dbReference>
<dbReference type="PROSITE" id="PS00699">
    <property type="entry name" value="NITROGENASE_1_1"/>
    <property type="match status" value="1"/>
</dbReference>
<keyword evidence="9" id="KW-1185">Reference proteome</keyword>
<dbReference type="Gene3D" id="6.10.250.1090">
    <property type="match status" value="1"/>
</dbReference>
<dbReference type="InterPro" id="IPR005975">
    <property type="entry name" value="Nase_Mo-Fe_CF"/>
</dbReference>
<keyword evidence="5 6" id="KW-0535">Nitrogen fixation</keyword>
<evidence type="ECO:0000256" key="2">
    <source>
        <dbReference type="ARBA" id="ARBA00005155"/>
    </source>
</evidence>
<proteinExistence type="inferred from homology"/>
<dbReference type="InterPro" id="IPR000510">
    <property type="entry name" value="Nase/OxRdtase_comp1"/>
</dbReference>
<evidence type="ECO:0000256" key="1">
    <source>
        <dbReference type="ARBA" id="ARBA00003171"/>
    </source>
</evidence>
<dbReference type="HOGENOM" id="CLU_025876_2_0_7"/>
<dbReference type="KEGG" id="pca:Pcar_0314"/>
<reference evidence="9" key="1">
    <citation type="submission" date="2005-10" db="EMBL/GenBank/DDBJ databases">
        <title>Complete sequence of Pelobacter carbinolicus DSM 2380.</title>
        <authorList>
            <person name="Copeland A."/>
            <person name="Lucas S."/>
            <person name="Lapidus A."/>
            <person name="Barry K."/>
            <person name="Detter J.C."/>
            <person name="Glavina T."/>
            <person name="Hammon N."/>
            <person name="Israni S."/>
            <person name="Pitluck S."/>
            <person name="Chertkov O."/>
            <person name="Schmutz J."/>
            <person name="Larimer F."/>
            <person name="Land M."/>
            <person name="Kyrpides N."/>
            <person name="Ivanova N."/>
            <person name="Richardson P."/>
        </authorList>
    </citation>
    <scope>NUCLEOTIDE SEQUENCE [LARGE SCALE GENOMIC DNA]</scope>
    <source>
        <strain evidence="9">DSM 2380 / NBRC 103641 / GraBd1</strain>
    </source>
</reference>
<dbReference type="Proteomes" id="UP000002534">
    <property type="component" value="Chromosome"/>
</dbReference>
<dbReference type="AlphaFoldDB" id="Q3A7S0"/>
<evidence type="ECO:0000259" key="7">
    <source>
        <dbReference type="Pfam" id="PF00148"/>
    </source>
</evidence>